<evidence type="ECO:0000256" key="1">
    <source>
        <dbReference type="ARBA" id="ARBA00004651"/>
    </source>
</evidence>
<keyword evidence="4 6" id="KW-1133">Transmembrane helix</keyword>
<evidence type="ECO:0000256" key="6">
    <source>
        <dbReference type="SAM" id="Phobius"/>
    </source>
</evidence>
<dbReference type="Pfam" id="PF13567">
    <property type="entry name" value="DUF4131"/>
    <property type="match status" value="1"/>
</dbReference>
<dbReference type="PANTHER" id="PTHR30619">
    <property type="entry name" value="DNA INTERNALIZATION/COMPETENCE PROTEIN COMEC/REC2"/>
    <property type="match status" value="1"/>
</dbReference>
<name>A0A4Y8LED2_9BACL</name>
<feature type="transmembrane region" description="Helical" evidence="6">
    <location>
        <begin position="255"/>
        <end position="278"/>
    </location>
</feature>
<keyword evidence="2" id="KW-1003">Cell membrane</keyword>
<dbReference type="GO" id="GO:0030420">
    <property type="term" value="P:establishment of competence for transformation"/>
    <property type="evidence" value="ECO:0007669"/>
    <property type="project" value="InterPro"/>
</dbReference>
<evidence type="ECO:0000256" key="3">
    <source>
        <dbReference type="ARBA" id="ARBA00022692"/>
    </source>
</evidence>
<dbReference type="EMBL" id="SORX01000005">
    <property type="protein sequence ID" value="TFE01091.1"/>
    <property type="molecule type" value="Genomic_DNA"/>
</dbReference>
<dbReference type="PANTHER" id="PTHR30619:SF1">
    <property type="entry name" value="RECOMBINATION PROTEIN 2"/>
    <property type="match status" value="1"/>
</dbReference>
<evidence type="ECO:0000313" key="8">
    <source>
        <dbReference type="EMBL" id="TFE01091.1"/>
    </source>
</evidence>
<feature type="transmembrane region" description="Helical" evidence="6">
    <location>
        <begin position="345"/>
        <end position="367"/>
    </location>
</feature>
<dbReference type="InterPro" id="IPR035681">
    <property type="entry name" value="ComA-like_MBL"/>
</dbReference>
<dbReference type="NCBIfam" id="TIGR00361">
    <property type="entry name" value="ComEC_Rec2"/>
    <property type="match status" value="1"/>
</dbReference>
<feature type="transmembrane region" description="Helical" evidence="6">
    <location>
        <begin position="221"/>
        <end position="243"/>
    </location>
</feature>
<gene>
    <name evidence="8" type="ORF">E2626_10545</name>
</gene>
<feature type="transmembrane region" description="Helical" evidence="6">
    <location>
        <begin position="318"/>
        <end position="338"/>
    </location>
</feature>
<dbReference type="GO" id="GO:0005886">
    <property type="term" value="C:plasma membrane"/>
    <property type="evidence" value="ECO:0007669"/>
    <property type="project" value="UniProtKB-SubCell"/>
</dbReference>
<keyword evidence="3 6" id="KW-0812">Transmembrane</keyword>
<dbReference type="Proteomes" id="UP000297776">
    <property type="component" value="Unassembled WGS sequence"/>
</dbReference>
<dbReference type="CDD" id="cd07731">
    <property type="entry name" value="ComA-like_MBL-fold"/>
    <property type="match status" value="1"/>
</dbReference>
<accession>A0A4Y8LED2</accession>
<dbReference type="InterPro" id="IPR004477">
    <property type="entry name" value="ComEC_N"/>
</dbReference>
<reference evidence="8 9" key="1">
    <citation type="submission" date="2019-03" db="EMBL/GenBank/DDBJ databases">
        <authorList>
            <person name="Yang Y."/>
        </authorList>
    </citation>
    <scope>NUCLEOTIDE SEQUENCE [LARGE SCALE GENOMIC DNA]</scope>
    <source>
        <strain evidence="8 9">ASL-1</strain>
    </source>
</reference>
<feature type="transmembrane region" description="Helical" evidence="6">
    <location>
        <begin position="465"/>
        <end position="484"/>
    </location>
</feature>
<feature type="domain" description="Metallo-beta-lactamase" evidence="7">
    <location>
        <begin position="497"/>
        <end position="699"/>
    </location>
</feature>
<evidence type="ECO:0000256" key="2">
    <source>
        <dbReference type="ARBA" id="ARBA00022475"/>
    </source>
</evidence>
<dbReference type="InterPro" id="IPR001279">
    <property type="entry name" value="Metallo-B-lactamas"/>
</dbReference>
<evidence type="ECO:0000256" key="4">
    <source>
        <dbReference type="ARBA" id="ARBA00022989"/>
    </source>
</evidence>
<dbReference type="SMART" id="SM00849">
    <property type="entry name" value="Lactamase_B"/>
    <property type="match status" value="1"/>
</dbReference>
<comment type="subcellular location">
    <subcellularLocation>
        <location evidence="1">Cell membrane</location>
        <topology evidence="1">Multi-pass membrane protein</topology>
    </subcellularLocation>
</comment>
<dbReference type="Gene3D" id="3.60.15.10">
    <property type="entry name" value="Ribonuclease Z/Hydroxyacylglutathione hydrolase-like"/>
    <property type="match status" value="1"/>
</dbReference>
<dbReference type="AlphaFoldDB" id="A0A4Y8LED2"/>
<dbReference type="Pfam" id="PF03772">
    <property type="entry name" value="Competence"/>
    <property type="match status" value="1"/>
</dbReference>
<dbReference type="InterPro" id="IPR025405">
    <property type="entry name" value="DUF4131"/>
</dbReference>
<protein>
    <submittedName>
        <fullName evidence="8">DNA internalization-related competence protein ComEC/Rec2</fullName>
    </submittedName>
</protein>
<dbReference type="InterPro" id="IPR052159">
    <property type="entry name" value="Competence_DNA_uptake"/>
</dbReference>
<dbReference type="SUPFAM" id="SSF56281">
    <property type="entry name" value="Metallo-hydrolase/oxidoreductase"/>
    <property type="match status" value="1"/>
</dbReference>
<keyword evidence="5 6" id="KW-0472">Membrane</keyword>
<feature type="transmembrane region" description="Helical" evidence="6">
    <location>
        <begin position="441"/>
        <end position="459"/>
    </location>
</feature>
<evidence type="ECO:0000256" key="5">
    <source>
        <dbReference type="ARBA" id="ARBA00023136"/>
    </source>
</evidence>
<evidence type="ECO:0000259" key="7">
    <source>
        <dbReference type="SMART" id="SM00849"/>
    </source>
</evidence>
<dbReference type="Pfam" id="PF00753">
    <property type="entry name" value="Lactamase_B"/>
    <property type="match status" value="1"/>
</dbReference>
<dbReference type="OrthoDB" id="9761531at2"/>
<sequence length="751" mass="84375">MKLILYSGPAALAGAAGAYHPQLIPLIAILLFLFLLRSSDIKSMMVIIFISTLFFLHTENHLHSLQTSIPSHIDKLSLKIQTPFQGKKNKRAVGLHEHEKMILIVPEQHLYLIEKIPLRSICEWEGELIKPSEAENFNAFDYRQYLYYQDIHWTFKTTGFSNCKIVNTSFLQSLREIRYQGIKRIEQIFHSDIHGIAGALLFGDRSNMDDDQVRMYQRLGVIHLLAISGMHVGMITLFLWLVLLRTGLTRETIRLTLFFILPFYAVMAGAAPPVLRAVGMVLLGLGLQYIFVRLPLLHILNTVFIIHLFLFPSELVNAGFQLSYAVSFALAISAGKVLRSPHKLVSLLLVTSVAQAGALPIIMWHFYEFSLSSFVVNLVYVPLFTLIILPALIVIYLISFLSMDVASGISMIPYFIIKSTESLSAFISNQKFSILITGKPSIVTVCMLILIIFLMMSLFERHKYHYAGCCLLMITLFLASLPYLNKEGSVTFINVGQGDSILIQLAYNQGNYLIDTGGQVNFGQAEDRDSVGENIVLPYIKSMGISTIDLLILTHHDWDHIGGTEALLKEVNIKEVWTSAGSTEKEEMKDLLSVFQHYTVPVKEITTSFDWTVGNNDFRLIVPGDHAEGNNGSLILTAGIGGKNWLFTGDIEEETEMMLMEEWEDIDVLKVAHHGSKSSTTEAFLKIVKPETAVISAGKNNHYGHPHPDVVERLKIMRSTVYSTSYHGAIRYSFIGEKGTFELASPYNIKK</sequence>
<dbReference type="InterPro" id="IPR036866">
    <property type="entry name" value="RibonucZ/Hydroxyglut_hydro"/>
</dbReference>
<dbReference type="NCBIfam" id="TIGR00360">
    <property type="entry name" value="ComEC_N-term"/>
    <property type="match status" value="1"/>
</dbReference>
<comment type="caution">
    <text evidence="8">The sequence shown here is derived from an EMBL/GenBank/DDBJ whole genome shotgun (WGS) entry which is preliminary data.</text>
</comment>
<feature type="transmembrane region" description="Helical" evidence="6">
    <location>
        <begin position="290"/>
        <end position="312"/>
    </location>
</feature>
<proteinExistence type="predicted"/>
<keyword evidence="9" id="KW-1185">Reference proteome</keyword>
<evidence type="ECO:0000313" key="9">
    <source>
        <dbReference type="Proteomes" id="UP000297776"/>
    </source>
</evidence>
<feature type="transmembrane region" description="Helical" evidence="6">
    <location>
        <begin position="379"/>
        <end position="401"/>
    </location>
</feature>
<dbReference type="InterPro" id="IPR004797">
    <property type="entry name" value="Competence_ComEC/Rec2"/>
</dbReference>
<organism evidence="8 9">
    <name type="scientific">Jeotgalibacillus salarius</name>
    <dbReference type="NCBI Taxonomy" id="546023"/>
    <lineage>
        <taxon>Bacteria</taxon>
        <taxon>Bacillati</taxon>
        <taxon>Bacillota</taxon>
        <taxon>Bacilli</taxon>
        <taxon>Bacillales</taxon>
        <taxon>Caryophanaceae</taxon>
        <taxon>Jeotgalibacillus</taxon>
    </lineage>
</organism>
<dbReference type="RefSeq" id="WP_134381712.1">
    <property type="nucleotide sequence ID" value="NZ_SORX01000005.1"/>
</dbReference>